<protein>
    <submittedName>
        <fullName evidence="1">Uncharacterized protein</fullName>
    </submittedName>
</protein>
<name>A0A6M3KRV6_9ZZZZ</name>
<proteinExistence type="predicted"/>
<sequence length="59" mass="7099">MKVNYELRKTNAKGYSIDYRVIKKDDYYISQFKPQGDTRWARLYSHISLESAIKRINEP</sequence>
<accession>A0A6M3KRV6</accession>
<gene>
    <name evidence="1" type="ORF">MM415B02340_0013</name>
</gene>
<evidence type="ECO:0000313" key="1">
    <source>
        <dbReference type="EMBL" id="QJA84853.1"/>
    </source>
</evidence>
<dbReference type="EMBL" id="MT142537">
    <property type="protein sequence ID" value="QJA84853.1"/>
    <property type="molecule type" value="Genomic_DNA"/>
</dbReference>
<reference evidence="1" key="1">
    <citation type="submission" date="2020-03" db="EMBL/GenBank/DDBJ databases">
        <title>The deep terrestrial virosphere.</title>
        <authorList>
            <person name="Holmfeldt K."/>
            <person name="Nilsson E."/>
            <person name="Simone D."/>
            <person name="Lopez-Fernandez M."/>
            <person name="Wu X."/>
            <person name="de Brujin I."/>
            <person name="Lundin D."/>
            <person name="Andersson A."/>
            <person name="Bertilsson S."/>
            <person name="Dopson M."/>
        </authorList>
    </citation>
    <scope>NUCLEOTIDE SEQUENCE</scope>
    <source>
        <strain evidence="1">MM415B02340</strain>
    </source>
</reference>
<dbReference type="AlphaFoldDB" id="A0A6M3KRV6"/>
<organism evidence="1">
    <name type="scientific">viral metagenome</name>
    <dbReference type="NCBI Taxonomy" id="1070528"/>
    <lineage>
        <taxon>unclassified sequences</taxon>
        <taxon>metagenomes</taxon>
        <taxon>organismal metagenomes</taxon>
    </lineage>
</organism>